<dbReference type="PANTHER" id="PTHR30399">
    <property type="entry name" value="UNCHARACTERIZED PROTEIN YGJP"/>
    <property type="match status" value="1"/>
</dbReference>
<name>A0A3R8S8T3_9BURK</name>
<evidence type="ECO:0000313" key="3">
    <source>
        <dbReference type="EMBL" id="RRS04183.1"/>
    </source>
</evidence>
<protein>
    <submittedName>
        <fullName evidence="3">M48 family peptidase</fullName>
    </submittedName>
</protein>
<sequence length="318" mass="35515">MSEQQLTLPWWADEVPDAVPSAESVPSPASSPRRGGRAPTPLTPDAGRFMAVPASSVPLVEAESVDSLPVFRHPRAHHEIRLGHALVAFELKRVRRRSIGMVVGVEGLSVRAPRWVGWTEIETALTEKSRWICTKLAEQRTRERQQAEARIEWREGAAVPVLGESVILVLDARHPGARLHDDAQALPGVPRKTLHLGLPQSATAEQIRDAVNAWLQRHALAHFEQRVRHFAAQLGVTVSKLRLSSARTRWGSASVDGSIRLHWRLVHFGPAIVDYVVAHELAHLKEMNHSPRFWGVVRSVLPEYDQAREQLRHAVIPD</sequence>
<comment type="caution">
    <text evidence="3">The sequence shown here is derived from an EMBL/GenBank/DDBJ whole genome shotgun (WGS) entry which is preliminary data.</text>
</comment>
<feature type="compositionally biased region" description="Low complexity" evidence="1">
    <location>
        <begin position="18"/>
        <end position="32"/>
    </location>
</feature>
<keyword evidence="4" id="KW-1185">Reference proteome</keyword>
<dbReference type="InterPro" id="IPR002725">
    <property type="entry name" value="YgjP-like_metallopeptidase"/>
</dbReference>
<reference evidence="3 4" key="1">
    <citation type="submission" date="2018-12" db="EMBL/GenBank/DDBJ databases">
        <title>The whole draft genome of Aquabacterium sp. SJQ9.</title>
        <authorList>
            <person name="Sun L."/>
            <person name="Gao X."/>
            <person name="Chen W."/>
            <person name="Huang K."/>
        </authorList>
    </citation>
    <scope>NUCLEOTIDE SEQUENCE [LARGE SCALE GENOMIC DNA]</scope>
    <source>
        <strain evidence="3 4">SJQ9</strain>
    </source>
</reference>
<dbReference type="PANTHER" id="PTHR30399:SF1">
    <property type="entry name" value="UTP PYROPHOSPHATASE"/>
    <property type="match status" value="1"/>
</dbReference>
<dbReference type="RefSeq" id="WP_125243587.1">
    <property type="nucleotide sequence ID" value="NZ_RSED01000008.1"/>
</dbReference>
<accession>A0A3R8S8T3</accession>
<dbReference type="InterPro" id="IPR053136">
    <property type="entry name" value="UTP_pyrophosphatase-like"/>
</dbReference>
<dbReference type="CDD" id="cd07344">
    <property type="entry name" value="M48_yhfN_like"/>
    <property type="match status" value="1"/>
</dbReference>
<feature type="region of interest" description="Disordered" evidence="1">
    <location>
        <begin position="18"/>
        <end position="46"/>
    </location>
</feature>
<gene>
    <name evidence="3" type="ORF">EIP75_12500</name>
</gene>
<dbReference type="Gene3D" id="3.30.2010.10">
    <property type="entry name" value="Metalloproteases ('zincins'), catalytic domain"/>
    <property type="match status" value="1"/>
</dbReference>
<dbReference type="AlphaFoldDB" id="A0A3R8S8T3"/>
<dbReference type="EMBL" id="RSED01000008">
    <property type="protein sequence ID" value="RRS04183.1"/>
    <property type="molecule type" value="Genomic_DNA"/>
</dbReference>
<dbReference type="Pfam" id="PF01863">
    <property type="entry name" value="YgjP-like"/>
    <property type="match status" value="1"/>
</dbReference>
<proteinExistence type="predicted"/>
<dbReference type="Proteomes" id="UP000269265">
    <property type="component" value="Unassembled WGS sequence"/>
</dbReference>
<organism evidence="3 4">
    <name type="scientific">Aquabacterium soli</name>
    <dbReference type="NCBI Taxonomy" id="2493092"/>
    <lineage>
        <taxon>Bacteria</taxon>
        <taxon>Pseudomonadati</taxon>
        <taxon>Pseudomonadota</taxon>
        <taxon>Betaproteobacteria</taxon>
        <taxon>Burkholderiales</taxon>
        <taxon>Aquabacterium</taxon>
    </lineage>
</organism>
<evidence type="ECO:0000313" key="4">
    <source>
        <dbReference type="Proteomes" id="UP000269265"/>
    </source>
</evidence>
<evidence type="ECO:0000256" key="1">
    <source>
        <dbReference type="SAM" id="MobiDB-lite"/>
    </source>
</evidence>
<feature type="domain" description="YgjP-like metallopeptidase" evidence="2">
    <location>
        <begin position="106"/>
        <end position="313"/>
    </location>
</feature>
<dbReference type="OrthoDB" id="9811177at2"/>
<evidence type="ECO:0000259" key="2">
    <source>
        <dbReference type="Pfam" id="PF01863"/>
    </source>
</evidence>